<dbReference type="InterPro" id="IPR000649">
    <property type="entry name" value="IF-2B-related"/>
</dbReference>
<dbReference type="NCBIfam" id="TIGR00524">
    <property type="entry name" value="eIF-2B_rel"/>
    <property type="match status" value="1"/>
</dbReference>
<dbReference type="Proteomes" id="UP000051861">
    <property type="component" value="Unassembled WGS sequence"/>
</dbReference>
<dbReference type="Pfam" id="PF01008">
    <property type="entry name" value="IF-2B"/>
    <property type="match status" value="1"/>
</dbReference>
<keyword evidence="1 3" id="KW-0413">Isomerase</keyword>
<dbReference type="AlphaFoldDB" id="A0A0S7Y5T3"/>
<evidence type="ECO:0000256" key="2">
    <source>
        <dbReference type="ARBA" id="ARBA00052401"/>
    </source>
</evidence>
<dbReference type="HAMAP" id="MF_01678">
    <property type="entry name" value="Salvage_MtnA"/>
    <property type="match status" value="1"/>
</dbReference>
<evidence type="ECO:0000313" key="4">
    <source>
        <dbReference type="EMBL" id="KPJ69625.1"/>
    </source>
</evidence>
<dbReference type="EC" id="5.3.1.23" evidence="3"/>
<dbReference type="PANTHER" id="PTHR43475">
    <property type="entry name" value="METHYLTHIORIBOSE-1-PHOSPHATE ISOMERASE"/>
    <property type="match status" value="1"/>
</dbReference>
<dbReference type="InterPro" id="IPR027363">
    <property type="entry name" value="M1Pi_N"/>
</dbReference>
<keyword evidence="3" id="KW-0028">Amino-acid biosynthesis</keyword>
<dbReference type="PANTHER" id="PTHR43475:SF1">
    <property type="entry name" value="METHYLTHIORIBOSE-1-PHOSPHATE ISOMERASE"/>
    <property type="match status" value="1"/>
</dbReference>
<dbReference type="FunFam" id="3.40.50.10470:FF:000006">
    <property type="entry name" value="Methylthioribose-1-phosphate isomerase"/>
    <property type="match status" value="1"/>
</dbReference>
<dbReference type="NCBIfam" id="NF004326">
    <property type="entry name" value="PRK05720.1"/>
    <property type="match status" value="1"/>
</dbReference>
<organism evidence="4 5">
    <name type="scientific">candidate division WOR-1 bacterium DG_54_3</name>
    <dbReference type="NCBI Taxonomy" id="1703775"/>
    <lineage>
        <taxon>Bacteria</taxon>
        <taxon>Bacillati</taxon>
        <taxon>Saganbacteria</taxon>
    </lineage>
</organism>
<comment type="catalytic activity">
    <reaction evidence="2 3">
        <text>5-(methylsulfanyl)-alpha-D-ribose 1-phosphate = 5-(methylsulfanyl)-D-ribulose 1-phosphate</text>
        <dbReference type="Rhea" id="RHEA:19989"/>
        <dbReference type="ChEBI" id="CHEBI:58533"/>
        <dbReference type="ChEBI" id="CHEBI:58548"/>
        <dbReference type="EC" id="5.3.1.23"/>
    </reaction>
</comment>
<feature type="binding site" evidence="3">
    <location>
        <begin position="233"/>
        <end position="234"/>
    </location>
    <ligand>
        <name>substrate</name>
    </ligand>
</feature>
<sequence length="331" mass="36652">MQTIAWKNGEVRIIDQTKLPRKLTFIYLQTVDQIVKAVKTMRIRGAPAIGVAAAFGCVLGASNLKKTAQELLNSRPTAVNIKWAVERMQRIARAGRGLPLARLKLLLLEEALRIAEEDIETNKRIGRYGSKLIKSGMRILTACNTGALATVDFGTVLGVIRTAHELGRRIHVYVAETRPRLQGARLTAWELKKLKIPFTLITDNMVGYFMHKGKIDLAMVGADRIARNGDAANKIGTYAVAVLAKAHGIPFYVAAPMSSIDFNTRSGRRIVIEERSPEEVIRIGKEQIAPKGIKVANPAFDITPAKYIKAIITEKGIFKPEKLSQIRKHRS</sequence>
<evidence type="ECO:0000313" key="5">
    <source>
        <dbReference type="Proteomes" id="UP000051861"/>
    </source>
</evidence>
<dbReference type="UniPathway" id="UPA00904">
    <property type="reaction ID" value="UER00874"/>
</dbReference>
<gene>
    <name evidence="3" type="primary">mtnA</name>
    <name evidence="4" type="ORF">AMJ44_03210</name>
</gene>
<feature type="binding site" evidence="3">
    <location>
        <position position="182"/>
    </location>
    <ligand>
        <name>substrate</name>
    </ligand>
</feature>
<dbReference type="InterPro" id="IPR037171">
    <property type="entry name" value="NagB/RpiA_transferase-like"/>
</dbReference>
<dbReference type="InterPro" id="IPR011559">
    <property type="entry name" value="Initiation_fac_2B_a/b/d"/>
</dbReference>
<dbReference type="EMBL" id="LIZX01000019">
    <property type="protein sequence ID" value="KPJ69625.1"/>
    <property type="molecule type" value="Genomic_DNA"/>
</dbReference>
<dbReference type="GO" id="GO:0019509">
    <property type="term" value="P:L-methionine salvage from methylthioadenosine"/>
    <property type="evidence" value="ECO:0007669"/>
    <property type="project" value="UniProtKB-UniRule"/>
</dbReference>
<comment type="similarity">
    <text evidence="3">Belongs to the EIF-2B alpha/beta/delta subunits family. MtnA subfamily.</text>
</comment>
<reference evidence="4 5" key="1">
    <citation type="journal article" date="2015" name="Microbiome">
        <title>Genomic resolution of linkages in carbon, nitrogen, and sulfur cycling among widespread estuary sediment bacteria.</title>
        <authorList>
            <person name="Baker B.J."/>
            <person name="Lazar C.S."/>
            <person name="Teske A.P."/>
            <person name="Dick G.J."/>
        </authorList>
    </citation>
    <scope>NUCLEOTIDE SEQUENCE [LARGE SCALE GENOMIC DNA]</scope>
    <source>
        <strain evidence="4">DG_54_3</strain>
    </source>
</reference>
<feature type="active site" description="Proton donor" evidence="3">
    <location>
        <position position="223"/>
    </location>
</feature>
<dbReference type="PATRIC" id="fig|1703775.3.peg.515"/>
<name>A0A0S7Y5T3_UNCSA</name>
<dbReference type="Gene3D" id="3.40.50.10470">
    <property type="entry name" value="Translation initiation factor eif-2b, domain 2"/>
    <property type="match status" value="1"/>
</dbReference>
<accession>A0A0S7Y5T3</accession>
<comment type="pathway">
    <text evidence="3">Amino-acid biosynthesis; L-methionine biosynthesis via salvage pathway; L-methionine from S-methyl-5-thio-alpha-D-ribose 1-phosphate: step 1/6.</text>
</comment>
<protein>
    <recommendedName>
        <fullName evidence="3">Methylthioribose-1-phosphate isomerase</fullName>
        <shortName evidence="3">M1Pi</shortName>
        <shortName evidence="3">MTR-1-P isomerase</shortName>
        <ecNumber evidence="3">5.3.1.23</ecNumber>
    </recommendedName>
    <alternativeName>
        <fullName evidence="3">S-methyl-5-thioribose-1-phosphate isomerase</fullName>
    </alternativeName>
</protein>
<dbReference type="SUPFAM" id="SSF100950">
    <property type="entry name" value="NagB/RpiA/CoA transferase-like"/>
    <property type="match status" value="1"/>
</dbReference>
<feature type="site" description="Transition state stabilizer" evidence="3">
    <location>
        <position position="143"/>
    </location>
</feature>
<dbReference type="Gene3D" id="1.20.120.420">
    <property type="entry name" value="translation initiation factor eif-2b, domain 1"/>
    <property type="match status" value="1"/>
</dbReference>
<evidence type="ECO:0000256" key="3">
    <source>
        <dbReference type="HAMAP-Rule" id="MF_01678"/>
    </source>
</evidence>
<proteinExistence type="inferred from homology"/>
<comment type="function">
    <text evidence="3">Catalyzes the interconversion of methylthioribose-1-phosphate (MTR-1-P) into methylthioribulose-1-phosphate (MTRu-1-P).</text>
</comment>
<comment type="caution">
    <text evidence="4">The sequence shown here is derived from an EMBL/GenBank/DDBJ whole genome shotgun (WGS) entry which is preliminary data.</text>
</comment>
<feature type="binding site" evidence="3">
    <location>
        <begin position="44"/>
        <end position="46"/>
    </location>
    <ligand>
        <name>substrate</name>
    </ligand>
</feature>
<dbReference type="InterPro" id="IPR042529">
    <property type="entry name" value="IF_2B-like_C"/>
</dbReference>
<dbReference type="NCBIfam" id="TIGR00512">
    <property type="entry name" value="salvage_mtnA"/>
    <property type="match status" value="1"/>
</dbReference>
<feature type="binding site" evidence="3">
    <location>
        <position position="75"/>
    </location>
    <ligand>
        <name>substrate</name>
    </ligand>
</feature>
<dbReference type="FunFam" id="1.20.120.420:FF:000003">
    <property type="entry name" value="Methylthioribose-1-phosphate isomerase"/>
    <property type="match status" value="1"/>
</dbReference>
<evidence type="ECO:0000256" key="1">
    <source>
        <dbReference type="ARBA" id="ARBA00023235"/>
    </source>
</evidence>
<dbReference type="GO" id="GO:0046523">
    <property type="term" value="F:S-methyl-5-thioribose-1-phosphate isomerase activity"/>
    <property type="evidence" value="ECO:0007669"/>
    <property type="project" value="UniProtKB-UniRule"/>
</dbReference>
<keyword evidence="3" id="KW-0486">Methionine biosynthesis</keyword>
<dbReference type="InterPro" id="IPR005251">
    <property type="entry name" value="IF-M1Pi"/>
</dbReference>